<sequence length="105" mass="11174">MSMPAIQATPITREVAISNIIQSVALEQTAISHILNAEGEKIQKIVANGTVNDMLLVNESVKSMVKSISNLEMILSAKLDLFSDCVCPGPGTSQLCLGSTQEDDI</sequence>
<protein>
    <submittedName>
        <fullName evidence="1">Uncharacterized protein</fullName>
    </submittedName>
</protein>
<dbReference type="Proteomes" id="UP001140817">
    <property type="component" value="Unassembled WGS sequence"/>
</dbReference>
<dbReference type="EMBL" id="JANKBY010000005">
    <property type="protein sequence ID" value="MCR1821343.1"/>
    <property type="molecule type" value="Genomic_DNA"/>
</dbReference>
<dbReference type="RefSeq" id="WP_074079266.1">
    <property type="nucleotide sequence ID" value="NZ_JANKBY010000005.1"/>
</dbReference>
<keyword evidence="2" id="KW-1185">Reference proteome</keyword>
<comment type="caution">
    <text evidence="1">The sequence shown here is derived from an EMBL/GenBank/DDBJ whole genome shotgun (WGS) entry which is preliminary data.</text>
</comment>
<evidence type="ECO:0000313" key="1">
    <source>
        <dbReference type="EMBL" id="MCR1821343.1"/>
    </source>
</evidence>
<dbReference type="InterPro" id="IPR058705">
    <property type="entry name" value="A_ENA"/>
</dbReference>
<dbReference type="Pfam" id="PF26595">
    <property type="entry name" value="A_ENA"/>
    <property type="match status" value="1"/>
</dbReference>
<name>A0A9X2M6Z2_9FIRM</name>
<gene>
    <name evidence="1" type="ORF">NSA58_00960</name>
</gene>
<proteinExistence type="predicted"/>
<evidence type="ECO:0000313" key="2">
    <source>
        <dbReference type="Proteomes" id="UP001140817"/>
    </source>
</evidence>
<accession>A0A9X2M6Z2</accession>
<organism evidence="1 2">
    <name type="scientific">Terrisporobacter muris</name>
    <dbReference type="NCBI Taxonomy" id="2963284"/>
    <lineage>
        <taxon>Bacteria</taxon>
        <taxon>Bacillati</taxon>
        <taxon>Bacillota</taxon>
        <taxon>Clostridia</taxon>
        <taxon>Peptostreptococcales</taxon>
        <taxon>Peptostreptococcaceae</taxon>
        <taxon>Terrisporobacter</taxon>
    </lineage>
</organism>
<dbReference type="AlphaFoldDB" id="A0A9X2M6Z2"/>
<reference evidence="1" key="1">
    <citation type="submission" date="2022-07" db="EMBL/GenBank/DDBJ databases">
        <title>Enhanced cultured diversity of the mouse gut microbiota enables custom-made synthetic communities.</title>
        <authorList>
            <person name="Afrizal A."/>
        </authorList>
    </citation>
    <scope>NUCLEOTIDE SEQUENCE</scope>
    <source>
        <strain evidence="1">DSM 29186</strain>
    </source>
</reference>